<dbReference type="Proteomes" id="UP001629113">
    <property type="component" value="Unassembled WGS sequence"/>
</dbReference>
<dbReference type="SUPFAM" id="SSF56601">
    <property type="entry name" value="beta-lactamase/transpeptidase-like"/>
    <property type="match status" value="1"/>
</dbReference>
<keyword evidence="2" id="KW-0732">Signal</keyword>
<dbReference type="Pfam" id="PF00144">
    <property type="entry name" value="Beta-lactamase"/>
    <property type="match status" value="1"/>
</dbReference>
<dbReference type="PANTHER" id="PTHR46825:SF9">
    <property type="entry name" value="BETA-LACTAMASE-RELATED DOMAIN-CONTAINING PROTEIN"/>
    <property type="match status" value="1"/>
</dbReference>
<sequence length="537" mass="59380">MRLPLLFISHCLISFSLGSFQDVFQIQEDPSSSPFGVDFDRKVEWALEHFSIPGLAVAVSHGELFSKGYGVSDILTSQPVTEHTLFFTGSTTKAFTAAAISLLVDDNINFPDIHWDTLVHTILQTDFVLSDSWATSQMTLVDILSHRTGLPRHDWVWLANATLQEAVHSIRHLPFTASPRAEWQYSNLMYSAAAHLIESVTNQSFQSFLRDKIWLPLDMTETYLSLTDAQDAHRDISQGYFVGLDGELTPSHRIFTDILHGAGNILSSVSDYAKWISAMLNRGPPLSPSGYEMLFGAHSIRSQNPMDPFTAPTLYGLGWMIEIYQGETILSHGGAQIGYGASVVLLPQRNFGLVVLGNNMNGISAAANILAYHLIDEELGFPLESRYDWVARGNEFIEDTHLSENILSELYPGIPSPPLPNPLDLSAFEGFYTHPAYPDLTISSHCTTHSPAYQVFNRTTPDLCVSLVQPNGYSKDMECGLFHVSGTYWLQITVRSGDASAARAGFSIDPDGSISSLGVEIEPVMAAQGESIWWRRV</sequence>
<feature type="chain" id="PRO_5047169072" evidence="2">
    <location>
        <begin position="19"/>
        <end position="537"/>
    </location>
</feature>
<dbReference type="PANTHER" id="PTHR46825">
    <property type="entry name" value="D-ALANYL-D-ALANINE-CARBOXYPEPTIDASE/ENDOPEPTIDASE AMPH"/>
    <property type="match status" value="1"/>
</dbReference>
<comment type="caution">
    <text evidence="4">The sequence shown here is derived from an EMBL/GenBank/DDBJ whole genome shotgun (WGS) entry which is preliminary data.</text>
</comment>
<evidence type="ECO:0000313" key="5">
    <source>
        <dbReference type="Proteomes" id="UP001629113"/>
    </source>
</evidence>
<evidence type="ECO:0000259" key="3">
    <source>
        <dbReference type="Pfam" id="PF00144"/>
    </source>
</evidence>
<dbReference type="EMBL" id="JBFCZG010000011">
    <property type="protein sequence ID" value="KAL3417428.1"/>
    <property type="molecule type" value="Genomic_DNA"/>
</dbReference>
<feature type="domain" description="Beta-lactamase-related" evidence="3">
    <location>
        <begin position="40"/>
        <end position="364"/>
    </location>
</feature>
<organism evidence="4 5">
    <name type="scientific">Phlyctema vagabunda</name>
    <dbReference type="NCBI Taxonomy" id="108571"/>
    <lineage>
        <taxon>Eukaryota</taxon>
        <taxon>Fungi</taxon>
        <taxon>Dikarya</taxon>
        <taxon>Ascomycota</taxon>
        <taxon>Pezizomycotina</taxon>
        <taxon>Leotiomycetes</taxon>
        <taxon>Helotiales</taxon>
        <taxon>Dermateaceae</taxon>
        <taxon>Phlyctema</taxon>
    </lineage>
</organism>
<accession>A0ABR4P292</accession>
<dbReference type="Gene3D" id="3.40.710.10">
    <property type="entry name" value="DD-peptidase/beta-lactamase superfamily"/>
    <property type="match status" value="1"/>
</dbReference>
<name>A0ABR4P292_9HELO</name>
<feature type="signal peptide" evidence="2">
    <location>
        <begin position="1"/>
        <end position="18"/>
    </location>
</feature>
<keyword evidence="5" id="KW-1185">Reference proteome</keyword>
<evidence type="ECO:0000256" key="1">
    <source>
        <dbReference type="ARBA" id="ARBA00038215"/>
    </source>
</evidence>
<dbReference type="InterPro" id="IPR012338">
    <property type="entry name" value="Beta-lactam/transpept-like"/>
</dbReference>
<protein>
    <submittedName>
        <fullName evidence="4">Penicillin-binding protein</fullName>
    </submittedName>
</protein>
<proteinExistence type="inferred from homology"/>
<reference evidence="4 5" key="1">
    <citation type="submission" date="2024-06" db="EMBL/GenBank/DDBJ databases">
        <title>Complete genome of Phlyctema vagabunda strain 19-DSS-EL-015.</title>
        <authorList>
            <person name="Fiorenzani C."/>
        </authorList>
    </citation>
    <scope>NUCLEOTIDE SEQUENCE [LARGE SCALE GENOMIC DNA]</scope>
    <source>
        <strain evidence="4 5">19-DSS-EL-015</strain>
    </source>
</reference>
<evidence type="ECO:0000313" key="4">
    <source>
        <dbReference type="EMBL" id="KAL3417428.1"/>
    </source>
</evidence>
<evidence type="ECO:0000256" key="2">
    <source>
        <dbReference type="SAM" id="SignalP"/>
    </source>
</evidence>
<comment type="similarity">
    <text evidence="1">Belongs to the peptidase S12 family.</text>
</comment>
<dbReference type="InterPro" id="IPR001466">
    <property type="entry name" value="Beta-lactam-related"/>
</dbReference>
<gene>
    <name evidence="4" type="ORF">PVAG01_11428</name>
</gene>
<dbReference type="InterPro" id="IPR050491">
    <property type="entry name" value="AmpC-like"/>
</dbReference>